<dbReference type="PANTHER" id="PTHR44520:SF2">
    <property type="entry name" value="RESPONSE REGULATOR RCP1"/>
    <property type="match status" value="1"/>
</dbReference>
<dbReference type="PROSITE" id="PS50110">
    <property type="entry name" value="RESPONSE_REGULATORY"/>
    <property type="match status" value="1"/>
</dbReference>
<dbReference type="SMART" id="SM00448">
    <property type="entry name" value="REC"/>
    <property type="match status" value="1"/>
</dbReference>
<dbReference type="Proteomes" id="UP000199114">
    <property type="component" value="Unassembled WGS sequence"/>
</dbReference>
<dbReference type="CDD" id="cd17557">
    <property type="entry name" value="REC_Rcp-like"/>
    <property type="match status" value="1"/>
</dbReference>
<feature type="domain" description="Response regulatory" evidence="2">
    <location>
        <begin position="17"/>
        <end position="142"/>
    </location>
</feature>
<dbReference type="GO" id="GO:0000160">
    <property type="term" value="P:phosphorelay signal transduction system"/>
    <property type="evidence" value="ECO:0007669"/>
    <property type="project" value="InterPro"/>
</dbReference>
<protein>
    <submittedName>
        <fullName evidence="3">Response regulator receiver domain-containing protein</fullName>
    </submittedName>
</protein>
<evidence type="ECO:0000313" key="4">
    <source>
        <dbReference type="Proteomes" id="UP000199114"/>
    </source>
</evidence>
<dbReference type="InterPro" id="IPR052893">
    <property type="entry name" value="TCS_response_regulator"/>
</dbReference>
<evidence type="ECO:0000313" key="3">
    <source>
        <dbReference type="EMBL" id="SEP99927.1"/>
    </source>
</evidence>
<dbReference type="PANTHER" id="PTHR44520">
    <property type="entry name" value="RESPONSE REGULATOR RCP1-RELATED"/>
    <property type="match status" value="1"/>
</dbReference>
<dbReference type="InterPro" id="IPR011006">
    <property type="entry name" value="CheY-like_superfamily"/>
</dbReference>
<keyword evidence="4" id="KW-1185">Reference proteome</keyword>
<accession>A0A1H9CFY5</accession>
<dbReference type="AlphaFoldDB" id="A0A1H9CFY5"/>
<proteinExistence type="predicted"/>
<reference evidence="4" key="1">
    <citation type="submission" date="2016-10" db="EMBL/GenBank/DDBJ databases">
        <authorList>
            <person name="Varghese N."/>
            <person name="Submissions S."/>
        </authorList>
    </citation>
    <scope>NUCLEOTIDE SEQUENCE [LARGE SCALE GENOMIC DNA]</scope>
    <source>
        <strain evidence="4">DSM 25055</strain>
    </source>
</reference>
<dbReference type="Pfam" id="PF00072">
    <property type="entry name" value="Response_reg"/>
    <property type="match status" value="1"/>
</dbReference>
<dbReference type="STRING" id="1186196.SAMN04489841_1038"/>
<dbReference type="RefSeq" id="WP_090614310.1">
    <property type="nucleotide sequence ID" value="NZ_FOFD01000001.1"/>
</dbReference>
<organism evidence="3 4">
    <name type="scientific">Natrinema salaciae</name>
    <dbReference type="NCBI Taxonomy" id="1186196"/>
    <lineage>
        <taxon>Archaea</taxon>
        <taxon>Methanobacteriati</taxon>
        <taxon>Methanobacteriota</taxon>
        <taxon>Stenosarchaea group</taxon>
        <taxon>Halobacteria</taxon>
        <taxon>Halobacteriales</taxon>
        <taxon>Natrialbaceae</taxon>
        <taxon>Natrinema</taxon>
    </lineage>
</organism>
<dbReference type="OrthoDB" id="9652at2157"/>
<gene>
    <name evidence="3" type="ORF">SAMN04489841_1038</name>
</gene>
<dbReference type="InterPro" id="IPR001789">
    <property type="entry name" value="Sig_transdc_resp-reg_receiver"/>
</dbReference>
<dbReference type="SUPFAM" id="SSF52172">
    <property type="entry name" value="CheY-like"/>
    <property type="match status" value="1"/>
</dbReference>
<sequence>MASSDRTNDGDLGEVIDILLVEPNHGDVRLFEESFKEGKIVNAIHTVSDGEAALDFVHQCGDYDDAPAPDLILLEPQLPGTTGMEVLSELNDEPALNEIPVAVLTSSELGADIVKSHGLEAEAYIRKPVEADEFVEFVHSIEEFWFAIVKDEPDD</sequence>
<evidence type="ECO:0000256" key="1">
    <source>
        <dbReference type="PROSITE-ProRule" id="PRU00169"/>
    </source>
</evidence>
<dbReference type="EMBL" id="FOFD01000001">
    <property type="protein sequence ID" value="SEP99927.1"/>
    <property type="molecule type" value="Genomic_DNA"/>
</dbReference>
<dbReference type="Gene3D" id="3.40.50.2300">
    <property type="match status" value="1"/>
</dbReference>
<name>A0A1H9CFY5_9EURY</name>
<evidence type="ECO:0000259" key="2">
    <source>
        <dbReference type="PROSITE" id="PS50110"/>
    </source>
</evidence>
<comment type="caution">
    <text evidence="1">Lacks conserved residue(s) required for the propagation of feature annotation.</text>
</comment>